<organism evidence="1">
    <name type="scientific">Brugia timori</name>
    <dbReference type="NCBI Taxonomy" id="42155"/>
    <lineage>
        <taxon>Eukaryota</taxon>
        <taxon>Metazoa</taxon>
        <taxon>Ecdysozoa</taxon>
        <taxon>Nematoda</taxon>
        <taxon>Chromadorea</taxon>
        <taxon>Rhabditida</taxon>
        <taxon>Spirurina</taxon>
        <taxon>Spiruromorpha</taxon>
        <taxon>Filarioidea</taxon>
        <taxon>Onchocercidae</taxon>
        <taxon>Brugia</taxon>
    </lineage>
</organism>
<accession>A0A0R3QUU4</accession>
<dbReference type="AlphaFoldDB" id="A0A0R3QUU4"/>
<dbReference type="WBParaSite" id="BTMF_0001149601-mRNA-1">
    <property type="protein sequence ID" value="BTMF_0001149601-mRNA-1"/>
    <property type="gene ID" value="BTMF_0001149601"/>
</dbReference>
<proteinExistence type="predicted"/>
<reference evidence="1" key="1">
    <citation type="submission" date="2017-02" db="UniProtKB">
        <authorList>
            <consortium name="WormBaseParasite"/>
        </authorList>
    </citation>
    <scope>IDENTIFICATION</scope>
</reference>
<evidence type="ECO:0000313" key="1">
    <source>
        <dbReference type="WBParaSite" id="BTMF_0001149601-mRNA-1"/>
    </source>
</evidence>
<name>A0A0R3QUU4_9BILA</name>
<sequence length="76" mass="8657">LLRTGIRKRERNTLLQNCASHTKSVIYPTSLTPYSINEWIHQTLNGMTLIENQVCYSTSPPFILLPLPELPTPYAT</sequence>
<protein>
    <submittedName>
        <fullName evidence="1">Uncharacterized protein</fullName>
    </submittedName>
</protein>